<organism evidence="1 2">
    <name type="scientific">Chengkuizengella marina</name>
    <dbReference type="NCBI Taxonomy" id="2507566"/>
    <lineage>
        <taxon>Bacteria</taxon>
        <taxon>Bacillati</taxon>
        <taxon>Bacillota</taxon>
        <taxon>Bacilli</taxon>
        <taxon>Bacillales</taxon>
        <taxon>Paenibacillaceae</taxon>
        <taxon>Chengkuizengella</taxon>
    </lineage>
</organism>
<accession>A0A6N9Q7P5</accession>
<proteinExistence type="predicted"/>
<dbReference type="Proteomes" id="UP000448943">
    <property type="component" value="Unassembled WGS sequence"/>
</dbReference>
<dbReference type="RefSeq" id="WP_160647704.1">
    <property type="nucleotide sequence ID" value="NZ_SIJB01000043.1"/>
</dbReference>
<dbReference type="EMBL" id="SIJB01000043">
    <property type="protein sequence ID" value="NBI30896.1"/>
    <property type="molecule type" value="Genomic_DNA"/>
</dbReference>
<keyword evidence="2" id="KW-1185">Reference proteome</keyword>
<dbReference type="AlphaFoldDB" id="A0A6N9Q7P5"/>
<reference evidence="1 2" key="1">
    <citation type="submission" date="2019-01" db="EMBL/GenBank/DDBJ databases">
        <title>Chengkuizengella sp. nov., isolated from deep-sea sediment of East Pacific Ocean.</title>
        <authorList>
            <person name="Yang J."/>
            <person name="Lai Q."/>
            <person name="Shao Z."/>
        </authorList>
    </citation>
    <scope>NUCLEOTIDE SEQUENCE [LARGE SCALE GENOMIC DNA]</scope>
    <source>
        <strain evidence="1 2">YPA3-1-1</strain>
    </source>
</reference>
<protein>
    <submittedName>
        <fullName evidence="1">Uncharacterized protein</fullName>
    </submittedName>
</protein>
<gene>
    <name evidence="1" type="ORF">ERL59_18255</name>
</gene>
<name>A0A6N9Q7P5_9BACL</name>
<evidence type="ECO:0000313" key="2">
    <source>
        <dbReference type="Proteomes" id="UP000448943"/>
    </source>
</evidence>
<dbReference type="OrthoDB" id="2734700at2"/>
<sequence length="153" mass="18394">MSQKFDSQNEKIWLQNNNEKIKEDRYKLGVKAIDALISEEKPISYRSISNKSKELDIKNKGIHPNTIKNNKKLYEYYIKHSSSKKLTKRHSRKHIKIGDHDFKSIKIDRDVERVKRRYMQLNKLELVELLINAEQYIAEQNQIWIKSQFESFK</sequence>
<comment type="caution">
    <text evidence="1">The sequence shown here is derived from an EMBL/GenBank/DDBJ whole genome shotgun (WGS) entry which is preliminary data.</text>
</comment>
<evidence type="ECO:0000313" key="1">
    <source>
        <dbReference type="EMBL" id="NBI30896.1"/>
    </source>
</evidence>